<dbReference type="AlphaFoldDB" id="A0A1Y2JAA8"/>
<evidence type="ECO:0000313" key="1">
    <source>
        <dbReference type="EMBL" id="OSJ22123.1"/>
    </source>
</evidence>
<name>A0A1Y2JAA8_BRAJP</name>
<dbReference type="Proteomes" id="UP000193335">
    <property type="component" value="Unassembled WGS sequence"/>
</dbReference>
<comment type="caution">
    <text evidence="1">The sequence shown here is derived from an EMBL/GenBank/DDBJ whole genome shotgun (WGS) entry which is preliminary data.</text>
</comment>
<accession>A0A1Y2JAA8</accession>
<dbReference type="RefSeq" id="WP_085405413.1">
    <property type="nucleotide sequence ID" value="NZ_NAFL01000286.1"/>
</dbReference>
<evidence type="ECO:0008006" key="3">
    <source>
        <dbReference type="Google" id="ProtNLM"/>
    </source>
</evidence>
<protein>
    <recommendedName>
        <fullName evidence="3">HEPN AbiU2-like domain-containing protein</fullName>
    </recommendedName>
</protein>
<proteinExistence type="predicted"/>
<sequence length="210" mass="23755">MSDQAAADADFIILAAPRLSKIATLASMSFGLGEGANEAIRNAQGNDKYRQGWHQAALGFQDGTLMMAVVRTCILLDSDENTISFQGVSRRLKEPETQRTLIQKVYGEHEEFQSMFGSSPTQMVADFLSIYQEIDWSIHSRLIHFRNFGVVHLLDRKNWKSIKYGEMRDLILLVGRLSDKLTELCRSSVPPIASLLKDWREYGLQALERS</sequence>
<dbReference type="EMBL" id="NAFL01000286">
    <property type="protein sequence ID" value="OSJ22123.1"/>
    <property type="molecule type" value="Genomic_DNA"/>
</dbReference>
<organism evidence="1 2">
    <name type="scientific">Bradyrhizobium japonicum</name>
    <dbReference type="NCBI Taxonomy" id="375"/>
    <lineage>
        <taxon>Bacteria</taxon>
        <taxon>Pseudomonadati</taxon>
        <taxon>Pseudomonadota</taxon>
        <taxon>Alphaproteobacteria</taxon>
        <taxon>Hyphomicrobiales</taxon>
        <taxon>Nitrobacteraceae</taxon>
        <taxon>Bradyrhizobium</taxon>
    </lineage>
</organism>
<gene>
    <name evidence="1" type="ORF">BSZ19_46900</name>
</gene>
<reference evidence="1 2" key="1">
    <citation type="submission" date="2017-03" db="EMBL/GenBank/DDBJ databases">
        <title>Whole genome sequences of fourteen strains of Bradyrhizobium canariense and one strain of Bradyrhizobium japonicum isolated from Lupinus (Papilionoideae: Genisteae) species in Algeria.</title>
        <authorList>
            <person name="Crovadore J."/>
            <person name="Chekireb D."/>
            <person name="Brachmann A."/>
            <person name="Chablais R."/>
            <person name="Cochard B."/>
            <person name="Lefort F."/>
        </authorList>
    </citation>
    <scope>NUCLEOTIDE SEQUENCE [LARGE SCALE GENOMIC DNA]</scope>
    <source>
        <strain evidence="1 2">UBMA197</strain>
    </source>
</reference>
<evidence type="ECO:0000313" key="2">
    <source>
        <dbReference type="Proteomes" id="UP000193335"/>
    </source>
</evidence>